<feature type="region of interest" description="Disordered" evidence="1">
    <location>
        <begin position="1"/>
        <end position="28"/>
    </location>
</feature>
<dbReference type="GO" id="GO:0016773">
    <property type="term" value="F:phosphotransferase activity, alcohol group as acceptor"/>
    <property type="evidence" value="ECO:0007669"/>
    <property type="project" value="InterPro"/>
</dbReference>
<gene>
    <name evidence="2" type="ORF">G7K_2476-t1</name>
</gene>
<name>A0A0E9NEQ5_SAICN</name>
<keyword evidence="3" id="KW-1185">Reference proteome</keyword>
<dbReference type="InterPro" id="IPR043129">
    <property type="entry name" value="ATPase_NBD"/>
</dbReference>
<dbReference type="PANTHER" id="PTHR30605">
    <property type="entry name" value="ANHYDRO-N-ACETYLMURAMIC ACID KINASE"/>
    <property type="match status" value="1"/>
</dbReference>
<dbReference type="Proteomes" id="UP000033140">
    <property type="component" value="Unassembled WGS sequence"/>
</dbReference>
<dbReference type="GO" id="GO:0005524">
    <property type="term" value="F:ATP binding"/>
    <property type="evidence" value="ECO:0007669"/>
    <property type="project" value="InterPro"/>
</dbReference>
<dbReference type="SUPFAM" id="SSF53067">
    <property type="entry name" value="Actin-like ATPase domain"/>
    <property type="match status" value="1"/>
</dbReference>
<reference evidence="2 3" key="3">
    <citation type="journal article" date="2015" name="Genome Announc.">
        <title>Draft Genome Sequence of the Archiascomycetous Yeast Saitoella complicata.</title>
        <authorList>
            <person name="Yamauchi K."/>
            <person name="Kondo S."/>
            <person name="Hamamoto M."/>
            <person name="Takahashi Y."/>
            <person name="Ogura Y."/>
            <person name="Hayashi T."/>
            <person name="Nishida H."/>
        </authorList>
    </citation>
    <scope>NUCLEOTIDE SEQUENCE [LARGE SCALE GENOMIC DNA]</scope>
    <source>
        <strain evidence="2 3">NRRL Y-17804</strain>
    </source>
</reference>
<sequence>MRRLSQDRRAAKEQEGETAQPRSADFASLSPAPFVVTALASSTQSPAAGSSPDPSPLTSSKQDKMTAENKPLDITVLGLNSGTSMDGVDCALCRFRQDSPTSPLKFELVKYGEVPLPQWIKKPIMRMILENKTTPEELSQINVQLGNVFADAVEQFMKESDLPVDMIDVVASHGQTIWLLSMPEEGQTKSALTMAEGSILMNRLKRTAVTDFRISEQAIGRQGAPMIAFFDALLLHHPTKLRACQNIGGIANVCFILPDSHGGVEQTYDFDTGPGNVFIDAAVRYFTNGEREYDRDGEMGARGKVDQEIVDEFLQMKYFKFDPPKTTGREVFRDSIAHELIDKCLAKGMSADDTVATITRITAAAIVDHYKRYAPEGLEIDTIYMCGGGAYNPNITKFLQENYPNTRICMLDEAKVPGGAKESVTFAFQGMEAVLGRPLLVPQRVENRIPTIVGKIAPGPNFREIMTKTIDFGRGFEEENGYLPAVKEMVVVDSEGKVIEDVFDYYDWVNFLLAFSARVLDFLRILDKQTKNTGYLYLSSRSPCVSSLDLSLQRSSRTVDVCVDVHCDSQACLVDESQAVPSIPPSPCHGVQSSLRRDFNLQVTRNPRLRDEEPRKP</sequence>
<dbReference type="Pfam" id="PF03702">
    <property type="entry name" value="AnmK"/>
    <property type="match status" value="1"/>
</dbReference>
<dbReference type="GO" id="GO:0006040">
    <property type="term" value="P:amino sugar metabolic process"/>
    <property type="evidence" value="ECO:0007669"/>
    <property type="project" value="InterPro"/>
</dbReference>
<dbReference type="PANTHER" id="PTHR30605:SF0">
    <property type="entry name" value="ANHYDRO-N-ACETYLMURAMIC ACID KINASE"/>
    <property type="match status" value="1"/>
</dbReference>
<reference evidence="2 3" key="2">
    <citation type="journal article" date="2014" name="J. Gen. Appl. Microbiol.">
        <title>The early diverging ascomycetous budding yeast Saitoella complicata has three histone deacetylases belonging to the Clr6, Hos2, and Rpd3 lineages.</title>
        <authorList>
            <person name="Nishida H."/>
            <person name="Matsumoto T."/>
            <person name="Kondo S."/>
            <person name="Hamamoto M."/>
            <person name="Yoshikawa H."/>
        </authorList>
    </citation>
    <scope>NUCLEOTIDE SEQUENCE [LARGE SCALE GENOMIC DNA]</scope>
    <source>
        <strain evidence="2 3">NRRL Y-17804</strain>
    </source>
</reference>
<dbReference type="OMA" id="CQNISDI"/>
<dbReference type="GO" id="GO:0009254">
    <property type="term" value="P:peptidoglycan turnover"/>
    <property type="evidence" value="ECO:0007669"/>
    <property type="project" value="InterPro"/>
</dbReference>
<dbReference type="Gene3D" id="3.30.420.40">
    <property type="match status" value="2"/>
</dbReference>
<dbReference type="InterPro" id="IPR005338">
    <property type="entry name" value="Anhydro_N_Ac-Mur_kinase"/>
</dbReference>
<evidence type="ECO:0008006" key="4">
    <source>
        <dbReference type="Google" id="ProtNLM"/>
    </source>
</evidence>
<organism evidence="2 3">
    <name type="scientific">Saitoella complicata (strain BCRC 22490 / CBS 7301 / JCM 7358 / NBRC 10748 / NRRL Y-17804)</name>
    <dbReference type="NCBI Taxonomy" id="698492"/>
    <lineage>
        <taxon>Eukaryota</taxon>
        <taxon>Fungi</taxon>
        <taxon>Dikarya</taxon>
        <taxon>Ascomycota</taxon>
        <taxon>Taphrinomycotina</taxon>
        <taxon>Taphrinomycotina incertae sedis</taxon>
        <taxon>Saitoella</taxon>
    </lineage>
</organism>
<dbReference type="EMBL" id="BACD03000014">
    <property type="protein sequence ID" value="GAO48298.1"/>
    <property type="molecule type" value="Genomic_DNA"/>
</dbReference>
<accession>A0A0E9NEQ5</accession>
<dbReference type="STRING" id="698492.A0A0E9NEQ5"/>
<comment type="caution">
    <text evidence="2">The sequence shown here is derived from an EMBL/GenBank/DDBJ whole genome shotgun (WGS) entry which is preliminary data.</text>
</comment>
<feature type="compositionally biased region" description="Basic and acidic residues" evidence="1">
    <location>
        <begin position="1"/>
        <end position="15"/>
    </location>
</feature>
<feature type="region of interest" description="Disordered" evidence="1">
    <location>
        <begin position="40"/>
        <end position="69"/>
    </location>
</feature>
<evidence type="ECO:0000256" key="1">
    <source>
        <dbReference type="SAM" id="MobiDB-lite"/>
    </source>
</evidence>
<dbReference type="AlphaFoldDB" id="A0A0E9NEQ5"/>
<proteinExistence type="predicted"/>
<reference evidence="2 3" key="1">
    <citation type="journal article" date="2011" name="J. Gen. Appl. Microbiol.">
        <title>Draft genome sequencing of the enigmatic yeast Saitoella complicata.</title>
        <authorList>
            <person name="Nishida H."/>
            <person name="Hamamoto M."/>
            <person name="Sugiyama J."/>
        </authorList>
    </citation>
    <scope>NUCLEOTIDE SEQUENCE [LARGE SCALE GENOMIC DNA]</scope>
    <source>
        <strain evidence="2 3">NRRL Y-17804</strain>
    </source>
</reference>
<evidence type="ECO:0000313" key="2">
    <source>
        <dbReference type="EMBL" id="GAO48298.1"/>
    </source>
</evidence>
<evidence type="ECO:0000313" key="3">
    <source>
        <dbReference type="Proteomes" id="UP000033140"/>
    </source>
</evidence>
<protein>
    <recommendedName>
        <fullName evidence="4">Anhydro-N-acetylmuramic acid kinase</fullName>
    </recommendedName>
</protein>